<dbReference type="HAMAP" id="MF_00061">
    <property type="entry name" value="IspE"/>
    <property type="match status" value="1"/>
</dbReference>
<evidence type="ECO:0000256" key="6">
    <source>
        <dbReference type="ARBA" id="ARBA00022777"/>
    </source>
</evidence>
<name>A0A7M2YVL1_9ACTN</name>
<dbReference type="AlphaFoldDB" id="A0A7M2YVL1"/>
<keyword evidence="4 9" id="KW-0808">Transferase</keyword>
<dbReference type="SUPFAM" id="SSF54211">
    <property type="entry name" value="Ribosomal protein S5 domain 2-like"/>
    <property type="match status" value="1"/>
</dbReference>
<evidence type="ECO:0000256" key="8">
    <source>
        <dbReference type="ARBA" id="ARBA00032554"/>
    </source>
</evidence>
<evidence type="ECO:0000259" key="11">
    <source>
        <dbReference type="Pfam" id="PF08544"/>
    </source>
</evidence>
<dbReference type="InterPro" id="IPR006204">
    <property type="entry name" value="GHMP_kinase_N_dom"/>
</dbReference>
<evidence type="ECO:0000259" key="10">
    <source>
        <dbReference type="Pfam" id="PF00288"/>
    </source>
</evidence>
<reference evidence="12 13" key="1">
    <citation type="submission" date="2018-07" db="EMBL/GenBank/DDBJ databases">
        <title>High-quality-draft genome sequence of Gaiella occulta.</title>
        <authorList>
            <person name="Severino R."/>
            <person name="Froufe H.J.C."/>
            <person name="Rainey F.A."/>
            <person name="Barroso C."/>
            <person name="Albuquerque L."/>
            <person name="Lobo-Da-Cunha A."/>
            <person name="Da Costa M.S."/>
            <person name="Egas C."/>
        </authorList>
    </citation>
    <scope>NUCLEOTIDE SEQUENCE [LARGE SCALE GENOMIC DNA]</scope>
    <source>
        <strain evidence="12 13">F2-233</strain>
    </source>
</reference>
<reference evidence="13" key="2">
    <citation type="journal article" date="2019" name="MicrobiologyOpen">
        <title>High-quality draft genome sequence of Gaiella occulta isolated from a 150 meter deep mineral water borehole and comparison with the genome sequences of other deep-branching lineages of the phylum Actinobacteria.</title>
        <authorList>
            <person name="Severino R."/>
            <person name="Froufe H.J.C."/>
            <person name="Barroso C."/>
            <person name="Albuquerque L."/>
            <person name="Lobo-da-Cunha A."/>
            <person name="da Costa M.S."/>
            <person name="Egas C."/>
        </authorList>
    </citation>
    <scope>NUCLEOTIDE SEQUENCE [LARGE SCALE GENOMIC DNA]</scope>
    <source>
        <strain evidence="13">F2-233</strain>
    </source>
</reference>
<keyword evidence="5 9" id="KW-0547">Nucleotide-binding</keyword>
<dbReference type="Pfam" id="PF08544">
    <property type="entry name" value="GHMP_kinases_C"/>
    <property type="match status" value="1"/>
</dbReference>
<dbReference type="InterPro" id="IPR020568">
    <property type="entry name" value="Ribosomal_Su5_D2-typ_SF"/>
</dbReference>
<sequence>MRRAPAPAKINLSLVVGPLRDDGKHEVATVLQRVDLGDCVSLSAAPVLDVVGFDGDTIVRAALAALARRAGVEPRWLARIAKAIPVAAGLGGGSSDAATALRLANDMLPEPLAVDDLAAVAAEIGADVPFFLRPGPQLGTADGTVLAPLDLPQDYWVVLVLPDGAVKASTADVYRRFDERDGMRGFEERRAALVDALAAARRARDLATLPGNDLASSPLAGALLEHGAFRADVSGAGPSVYGLFLEQRRAEAAARTLRTVGRTWVTAPFRDG</sequence>
<feature type="binding site" evidence="9">
    <location>
        <begin position="85"/>
        <end position="95"/>
    </location>
    <ligand>
        <name>ATP</name>
        <dbReference type="ChEBI" id="CHEBI:30616"/>
    </ligand>
</feature>
<dbReference type="InterPro" id="IPR013750">
    <property type="entry name" value="GHMP_kinase_C_dom"/>
</dbReference>
<dbReference type="Pfam" id="PF00288">
    <property type="entry name" value="GHMP_kinases_N"/>
    <property type="match status" value="1"/>
</dbReference>
<dbReference type="GO" id="GO:0019288">
    <property type="term" value="P:isopentenyl diphosphate biosynthetic process, methylerythritol 4-phosphate pathway"/>
    <property type="evidence" value="ECO:0007669"/>
    <property type="project" value="UniProtKB-UniRule"/>
</dbReference>
<evidence type="ECO:0000313" key="13">
    <source>
        <dbReference type="Proteomes" id="UP000254134"/>
    </source>
</evidence>
<dbReference type="PIRSF" id="PIRSF010376">
    <property type="entry name" value="IspE"/>
    <property type="match status" value="1"/>
</dbReference>
<proteinExistence type="inferred from homology"/>
<evidence type="ECO:0000256" key="7">
    <source>
        <dbReference type="ARBA" id="ARBA00022840"/>
    </source>
</evidence>
<evidence type="ECO:0000256" key="3">
    <source>
        <dbReference type="ARBA" id="ARBA00017473"/>
    </source>
</evidence>
<dbReference type="Gene3D" id="3.30.230.10">
    <property type="match status" value="1"/>
</dbReference>
<dbReference type="UniPathway" id="UPA00056">
    <property type="reaction ID" value="UER00094"/>
</dbReference>
<dbReference type="InterPro" id="IPR014721">
    <property type="entry name" value="Ribsml_uS5_D2-typ_fold_subgr"/>
</dbReference>
<protein>
    <recommendedName>
        <fullName evidence="3 9">4-diphosphocytidyl-2-C-methyl-D-erythritol kinase</fullName>
        <shortName evidence="9">CMK</shortName>
        <ecNumber evidence="2 9">2.7.1.148</ecNumber>
    </recommendedName>
    <alternativeName>
        <fullName evidence="8 9">4-(cytidine-5'-diphospho)-2-C-methyl-D-erythritol kinase</fullName>
    </alternativeName>
</protein>
<feature type="active site" evidence="9">
    <location>
        <position position="9"/>
    </location>
</feature>
<dbReference type="OrthoDB" id="3173073at2"/>
<comment type="similarity">
    <text evidence="1 9">Belongs to the GHMP kinase family. IspE subfamily.</text>
</comment>
<comment type="pathway">
    <text evidence="9">Isoprenoid biosynthesis; isopentenyl diphosphate biosynthesis via DXP pathway; isopentenyl diphosphate from 1-deoxy-D-xylulose 5-phosphate: step 3/6.</text>
</comment>
<keyword evidence="9" id="KW-0414">Isoprene biosynthesis</keyword>
<dbReference type="GO" id="GO:0050515">
    <property type="term" value="F:4-(cytidine 5'-diphospho)-2-C-methyl-D-erythritol kinase activity"/>
    <property type="evidence" value="ECO:0007669"/>
    <property type="project" value="UniProtKB-UniRule"/>
</dbReference>
<dbReference type="EC" id="2.7.1.148" evidence="2 9"/>
<comment type="catalytic activity">
    <reaction evidence="9">
        <text>4-CDP-2-C-methyl-D-erythritol + ATP = 4-CDP-2-C-methyl-D-erythritol 2-phosphate + ADP + H(+)</text>
        <dbReference type="Rhea" id="RHEA:18437"/>
        <dbReference type="ChEBI" id="CHEBI:15378"/>
        <dbReference type="ChEBI" id="CHEBI:30616"/>
        <dbReference type="ChEBI" id="CHEBI:57823"/>
        <dbReference type="ChEBI" id="CHEBI:57919"/>
        <dbReference type="ChEBI" id="CHEBI:456216"/>
        <dbReference type="EC" id="2.7.1.148"/>
    </reaction>
</comment>
<gene>
    <name evidence="9" type="primary">ispE</name>
    <name evidence="12" type="ORF">Gocc_2488</name>
</gene>
<keyword evidence="13" id="KW-1185">Reference proteome</keyword>
<evidence type="ECO:0000256" key="5">
    <source>
        <dbReference type="ARBA" id="ARBA00022741"/>
    </source>
</evidence>
<evidence type="ECO:0000313" key="12">
    <source>
        <dbReference type="EMBL" id="RDI73924.1"/>
    </source>
</evidence>
<dbReference type="PANTHER" id="PTHR43527">
    <property type="entry name" value="4-DIPHOSPHOCYTIDYL-2-C-METHYL-D-ERYTHRITOL KINASE, CHLOROPLASTIC"/>
    <property type="match status" value="1"/>
</dbReference>
<comment type="caution">
    <text evidence="12">The sequence shown here is derived from an EMBL/GenBank/DDBJ whole genome shotgun (WGS) entry which is preliminary data.</text>
</comment>
<organism evidence="12 13">
    <name type="scientific">Gaiella occulta</name>
    <dbReference type="NCBI Taxonomy" id="1002870"/>
    <lineage>
        <taxon>Bacteria</taxon>
        <taxon>Bacillati</taxon>
        <taxon>Actinomycetota</taxon>
        <taxon>Thermoleophilia</taxon>
        <taxon>Gaiellales</taxon>
        <taxon>Gaiellaceae</taxon>
        <taxon>Gaiella</taxon>
    </lineage>
</organism>
<evidence type="ECO:0000256" key="9">
    <source>
        <dbReference type="HAMAP-Rule" id="MF_00061"/>
    </source>
</evidence>
<accession>A0A7M2YVL1</accession>
<dbReference type="InterPro" id="IPR004424">
    <property type="entry name" value="IspE"/>
</dbReference>
<dbReference type="EMBL" id="QQZY01000006">
    <property type="protein sequence ID" value="RDI73924.1"/>
    <property type="molecule type" value="Genomic_DNA"/>
</dbReference>
<dbReference type="Proteomes" id="UP000254134">
    <property type="component" value="Unassembled WGS sequence"/>
</dbReference>
<dbReference type="InterPro" id="IPR036554">
    <property type="entry name" value="GHMP_kinase_C_sf"/>
</dbReference>
<evidence type="ECO:0000256" key="4">
    <source>
        <dbReference type="ARBA" id="ARBA00022679"/>
    </source>
</evidence>
<keyword evidence="7 9" id="KW-0067">ATP-binding</keyword>
<dbReference type="PANTHER" id="PTHR43527:SF2">
    <property type="entry name" value="4-DIPHOSPHOCYTIDYL-2-C-METHYL-D-ERYTHRITOL KINASE, CHLOROPLASTIC"/>
    <property type="match status" value="1"/>
</dbReference>
<dbReference type="GO" id="GO:0016114">
    <property type="term" value="P:terpenoid biosynthetic process"/>
    <property type="evidence" value="ECO:0007669"/>
    <property type="project" value="InterPro"/>
</dbReference>
<dbReference type="GO" id="GO:0005524">
    <property type="term" value="F:ATP binding"/>
    <property type="evidence" value="ECO:0007669"/>
    <property type="project" value="UniProtKB-UniRule"/>
</dbReference>
<dbReference type="Gene3D" id="3.30.70.890">
    <property type="entry name" value="GHMP kinase, C-terminal domain"/>
    <property type="match status" value="1"/>
</dbReference>
<dbReference type="RefSeq" id="WP_114796894.1">
    <property type="nucleotide sequence ID" value="NZ_QQZY01000006.1"/>
</dbReference>
<dbReference type="SUPFAM" id="SSF55060">
    <property type="entry name" value="GHMP Kinase, C-terminal domain"/>
    <property type="match status" value="1"/>
</dbReference>
<evidence type="ECO:0000256" key="2">
    <source>
        <dbReference type="ARBA" id="ARBA00012052"/>
    </source>
</evidence>
<comment type="function">
    <text evidence="9">Catalyzes the phosphorylation of the position 2 hydroxy group of 4-diphosphocytidyl-2C-methyl-D-erythritol.</text>
</comment>
<feature type="domain" description="GHMP kinase C-terminal" evidence="11">
    <location>
        <begin position="222"/>
        <end position="261"/>
    </location>
</feature>
<evidence type="ECO:0000256" key="1">
    <source>
        <dbReference type="ARBA" id="ARBA00009684"/>
    </source>
</evidence>
<feature type="active site" evidence="9">
    <location>
        <position position="127"/>
    </location>
</feature>
<keyword evidence="6 9" id="KW-0418">Kinase</keyword>
<feature type="domain" description="GHMP kinase N-terminal" evidence="10">
    <location>
        <begin position="59"/>
        <end position="132"/>
    </location>
</feature>